<evidence type="ECO:0000313" key="2">
    <source>
        <dbReference type="Proteomes" id="UP000243793"/>
    </source>
</evidence>
<evidence type="ECO:0000313" key="1">
    <source>
        <dbReference type="EMBL" id="ART79966.1"/>
    </source>
</evidence>
<dbReference type="EMBL" id="CP021376">
    <property type="protein sequence ID" value="ART79966.1"/>
    <property type="molecule type" value="Genomic_DNA"/>
</dbReference>
<gene>
    <name evidence="1" type="ORF">CBP12_07245</name>
</gene>
<dbReference type="RefSeq" id="WP_086963837.1">
    <property type="nucleotide sequence ID" value="NZ_CP021376.1"/>
</dbReference>
<protein>
    <recommendedName>
        <fullName evidence="3">Prephenate dehydrogenase</fullName>
    </recommendedName>
</protein>
<dbReference type="Proteomes" id="UP000243793">
    <property type="component" value="Chromosome"/>
</dbReference>
<dbReference type="AlphaFoldDB" id="A0A1Y0CYK1"/>
<organism evidence="1 2">
    <name type="scientific">Oceanisphaera avium</name>
    <dbReference type="NCBI Taxonomy" id="1903694"/>
    <lineage>
        <taxon>Bacteria</taxon>
        <taxon>Pseudomonadati</taxon>
        <taxon>Pseudomonadota</taxon>
        <taxon>Gammaproteobacteria</taxon>
        <taxon>Aeromonadales</taxon>
        <taxon>Aeromonadaceae</taxon>
        <taxon>Oceanisphaera</taxon>
    </lineage>
</organism>
<evidence type="ECO:0008006" key="3">
    <source>
        <dbReference type="Google" id="ProtNLM"/>
    </source>
</evidence>
<accession>A0A1Y0CYK1</accession>
<sequence length="104" mass="12038">MHDQVTSKLNDTLKELYHQAIDADKKLAELRSKGQAKFSAVLREDSQFITRADHFMPYVAELAEELEVLMTVDEQEYQALLSRMVHKLQLLGETLVHFLRLPLV</sequence>
<proteinExistence type="predicted"/>
<reference evidence="2" key="1">
    <citation type="submission" date="2017-05" db="EMBL/GenBank/DDBJ databases">
        <authorList>
            <person name="Sung H."/>
        </authorList>
    </citation>
    <scope>NUCLEOTIDE SEQUENCE [LARGE SCALE GENOMIC DNA]</scope>
    <source>
        <strain evidence="2">AMac2203</strain>
    </source>
</reference>
<dbReference type="KEGG" id="ocm:CBP12_07245"/>
<keyword evidence="2" id="KW-1185">Reference proteome</keyword>
<name>A0A1Y0CYK1_9GAMM</name>
<dbReference type="OrthoDB" id="7067468at2"/>